<evidence type="ECO:0000256" key="1">
    <source>
        <dbReference type="ARBA" id="ARBA00000349"/>
    </source>
</evidence>
<sequence>MPGKSFFQKVIITEEIGTLWWHAHSDWSRATVHGAIIIYPKRGDRYPFPKPDAEIPIILGEWWKRNITDVVEEFLHNGGDPAKSDAFMINGHPGDFNSCSVVPDTFKLNVTSGKTYLLRMVNAVMNNLMFFGIANHTLTVVGTDGSYTKQLKSGYIAIAPGQTMDVLLEANQKPDHYYMAAKVYTNVTVFPYDQNTTTGIIQYLGDYNATSSPIFPNLPAADDANSTYNFTGSLKSLASPEHPVHVPENVTTNLFFTLSINNVSCEPNNTCTGPGGSRLRASVNNQSLELPQLDILQAYYNQTRGIYDPDFPHFPPFVFNYTANNLPVELRLPNISTQVLVLEYNSTVEIVFQGTNLVTGIDHPMHLHGHSFYVVGSGPEIFDNVTDPQNYNTEDPPFMNTIAVRRNGWTAIRFRANNPGVWFMHCHFERHVSWGMGMTFIVKNGTGPGEQMLPPPPDMPPC</sequence>
<keyword evidence="7 13" id="KW-0479">Metal-binding</keyword>
<evidence type="ECO:0000256" key="9">
    <source>
        <dbReference type="ARBA" id="ARBA00023002"/>
    </source>
</evidence>
<dbReference type="GeneID" id="140009802"/>
<evidence type="ECO:0000256" key="13">
    <source>
        <dbReference type="RuleBase" id="RU361119"/>
    </source>
</evidence>
<organism evidence="17 18">
    <name type="scientific">Coffea arabica</name>
    <name type="common">Arabian coffee</name>
    <dbReference type="NCBI Taxonomy" id="13443"/>
    <lineage>
        <taxon>Eukaryota</taxon>
        <taxon>Viridiplantae</taxon>
        <taxon>Streptophyta</taxon>
        <taxon>Embryophyta</taxon>
        <taxon>Tracheophyta</taxon>
        <taxon>Spermatophyta</taxon>
        <taxon>Magnoliopsida</taxon>
        <taxon>eudicotyledons</taxon>
        <taxon>Gunneridae</taxon>
        <taxon>Pentapetalae</taxon>
        <taxon>asterids</taxon>
        <taxon>lamiids</taxon>
        <taxon>Gentianales</taxon>
        <taxon>Rubiaceae</taxon>
        <taxon>Ixoroideae</taxon>
        <taxon>Gardenieae complex</taxon>
        <taxon>Bertiereae - Coffeeae clade</taxon>
        <taxon>Coffeeae</taxon>
        <taxon>Coffea</taxon>
    </lineage>
</organism>
<keyword evidence="17" id="KW-1185">Reference proteome</keyword>
<feature type="domain" description="Plastocyanin-like" evidence="14">
    <location>
        <begin position="54"/>
        <end position="205"/>
    </location>
</feature>
<comment type="subcellular location">
    <subcellularLocation>
        <location evidence="2 13">Secreted</location>
        <location evidence="2 13">Extracellular space</location>
        <location evidence="2 13">Apoplast</location>
    </subcellularLocation>
</comment>
<evidence type="ECO:0000256" key="10">
    <source>
        <dbReference type="ARBA" id="ARBA00023008"/>
    </source>
</evidence>
<dbReference type="PROSITE" id="PS00079">
    <property type="entry name" value="MULTICOPPER_OXIDASE1"/>
    <property type="match status" value="1"/>
</dbReference>
<keyword evidence="8 13" id="KW-0677">Repeat</keyword>
<dbReference type="InterPro" id="IPR045087">
    <property type="entry name" value="Cu-oxidase_fam"/>
</dbReference>
<evidence type="ECO:0000256" key="4">
    <source>
        <dbReference type="ARBA" id="ARBA00012297"/>
    </source>
</evidence>
<gene>
    <name evidence="18" type="primary">LOC140009802</name>
</gene>
<evidence type="ECO:0000313" key="17">
    <source>
        <dbReference type="Proteomes" id="UP001652660"/>
    </source>
</evidence>
<dbReference type="InterPro" id="IPR034285">
    <property type="entry name" value="CuRO_2_LCC"/>
</dbReference>
<dbReference type="InterPro" id="IPR034289">
    <property type="entry name" value="CuRO_3_LCC"/>
</dbReference>
<proteinExistence type="inferred from homology"/>
<keyword evidence="9 13" id="KW-0560">Oxidoreductase</keyword>
<evidence type="ECO:0000256" key="7">
    <source>
        <dbReference type="ARBA" id="ARBA00022723"/>
    </source>
</evidence>
<dbReference type="Pfam" id="PF00394">
    <property type="entry name" value="Cu-oxidase"/>
    <property type="match status" value="1"/>
</dbReference>
<evidence type="ECO:0000259" key="16">
    <source>
        <dbReference type="Pfam" id="PF07732"/>
    </source>
</evidence>
<dbReference type="InterPro" id="IPR002355">
    <property type="entry name" value="Cu_oxidase_Cu_BS"/>
</dbReference>
<dbReference type="PROSITE" id="PS00080">
    <property type="entry name" value="MULTICOPPER_OXIDASE2"/>
    <property type="match status" value="1"/>
</dbReference>
<feature type="domain" description="Plastocyanin-like" evidence="16">
    <location>
        <begin position="2"/>
        <end position="42"/>
    </location>
</feature>
<evidence type="ECO:0000256" key="5">
    <source>
        <dbReference type="ARBA" id="ARBA00022523"/>
    </source>
</evidence>
<comment type="catalytic activity">
    <reaction evidence="1 13">
        <text>4 hydroquinone + O2 = 4 benzosemiquinone + 2 H2O</text>
        <dbReference type="Rhea" id="RHEA:11276"/>
        <dbReference type="ChEBI" id="CHEBI:15377"/>
        <dbReference type="ChEBI" id="CHEBI:15379"/>
        <dbReference type="ChEBI" id="CHEBI:17594"/>
        <dbReference type="ChEBI" id="CHEBI:17977"/>
        <dbReference type="EC" id="1.10.3.2"/>
    </reaction>
</comment>
<evidence type="ECO:0000259" key="14">
    <source>
        <dbReference type="Pfam" id="PF00394"/>
    </source>
</evidence>
<reference evidence="18" key="2">
    <citation type="submission" date="2025-08" db="UniProtKB">
        <authorList>
            <consortium name="RefSeq"/>
        </authorList>
    </citation>
    <scope>IDENTIFICATION</scope>
    <source>
        <tissue evidence="18">Leaves</tissue>
    </source>
</reference>
<evidence type="ECO:0000256" key="12">
    <source>
        <dbReference type="ARBA" id="ARBA00023185"/>
    </source>
</evidence>
<dbReference type="InterPro" id="IPR033138">
    <property type="entry name" value="Cu_oxidase_CS"/>
</dbReference>
<dbReference type="EC" id="1.10.3.2" evidence="4 13"/>
<dbReference type="RefSeq" id="XP_071912227.1">
    <property type="nucleotide sequence ID" value="XM_072056126.1"/>
</dbReference>
<evidence type="ECO:0000256" key="3">
    <source>
        <dbReference type="ARBA" id="ARBA00010609"/>
    </source>
</evidence>
<dbReference type="Gene3D" id="2.60.40.420">
    <property type="entry name" value="Cupredoxins - blue copper proteins"/>
    <property type="match status" value="2"/>
</dbReference>
<evidence type="ECO:0000259" key="15">
    <source>
        <dbReference type="Pfam" id="PF07731"/>
    </source>
</evidence>
<dbReference type="Pfam" id="PF07731">
    <property type="entry name" value="Cu-oxidase_2"/>
    <property type="match status" value="1"/>
</dbReference>
<dbReference type="InterPro" id="IPR008972">
    <property type="entry name" value="Cupredoxin"/>
</dbReference>
<keyword evidence="6 13" id="KW-0964">Secreted</keyword>
<keyword evidence="11" id="KW-0325">Glycoprotein</keyword>
<protein>
    <recommendedName>
        <fullName evidence="4 13">Laccase</fullName>
        <ecNumber evidence="4 13">1.10.3.2</ecNumber>
    </recommendedName>
    <alternativeName>
        <fullName evidence="13">Benzenediol:oxygen oxidoreductase</fullName>
    </alternativeName>
    <alternativeName>
        <fullName evidence="13">Diphenol oxidase</fullName>
    </alternativeName>
    <alternativeName>
        <fullName evidence="13">Urishiol oxidase</fullName>
    </alternativeName>
</protein>
<name>A0ABM4UY62_COFAR</name>
<dbReference type="InterPro" id="IPR011706">
    <property type="entry name" value="Cu-oxidase_C"/>
</dbReference>
<accession>A0ABM4UY62</accession>
<dbReference type="InterPro" id="IPR001117">
    <property type="entry name" value="Cu-oxidase_2nd"/>
</dbReference>
<evidence type="ECO:0000256" key="8">
    <source>
        <dbReference type="ARBA" id="ARBA00022737"/>
    </source>
</evidence>
<dbReference type="CDD" id="cd13875">
    <property type="entry name" value="CuRO_2_LCC_plant"/>
    <property type="match status" value="1"/>
</dbReference>
<comment type="cofactor">
    <cofactor evidence="13">
        <name>Cu cation</name>
        <dbReference type="ChEBI" id="CHEBI:23378"/>
    </cofactor>
    <text evidence="13">Binds 4 Cu cations per monomer.</text>
</comment>
<dbReference type="NCBIfam" id="TIGR03389">
    <property type="entry name" value="laccase"/>
    <property type="match status" value="1"/>
</dbReference>
<dbReference type="InterPro" id="IPR011707">
    <property type="entry name" value="Cu-oxidase-like_N"/>
</dbReference>
<keyword evidence="10 13" id="KW-0186">Copper</keyword>
<evidence type="ECO:0000313" key="18">
    <source>
        <dbReference type="RefSeq" id="XP_071912227.1"/>
    </source>
</evidence>
<dbReference type="CDD" id="cd13897">
    <property type="entry name" value="CuRO_3_LCC_plant"/>
    <property type="match status" value="1"/>
</dbReference>
<dbReference type="Proteomes" id="UP001652660">
    <property type="component" value="Chromosome 1e"/>
</dbReference>
<feature type="domain" description="Plastocyanin-like" evidence="15">
    <location>
        <begin position="312"/>
        <end position="444"/>
    </location>
</feature>
<comment type="similarity">
    <text evidence="3 13">Belongs to the multicopper oxidase family.</text>
</comment>
<dbReference type="PANTHER" id="PTHR11709">
    <property type="entry name" value="MULTI-COPPER OXIDASE"/>
    <property type="match status" value="1"/>
</dbReference>
<evidence type="ECO:0000256" key="6">
    <source>
        <dbReference type="ARBA" id="ARBA00022525"/>
    </source>
</evidence>
<dbReference type="SUPFAM" id="SSF49503">
    <property type="entry name" value="Cupredoxins"/>
    <property type="match status" value="3"/>
</dbReference>
<dbReference type="PANTHER" id="PTHR11709:SF443">
    <property type="entry name" value="LACCASE-15"/>
    <property type="match status" value="1"/>
</dbReference>
<evidence type="ECO:0000256" key="11">
    <source>
        <dbReference type="ARBA" id="ARBA00023180"/>
    </source>
</evidence>
<comment type="function">
    <text evidence="13">Lignin degradation and detoxification of lignin-derived products.</text>
</comment>
<dbReference type="InterPro" id="IPR017761">
    <property type="entry name" value="Laccase"/>
</dbReference>
<keyword evidence="12 13" id="KW-0439">Lignin degradation</keyword>
<keyword evidence="5 13" id="KW-0052">Apoplast</keyword>
<reference evidence="17" key="1">
    <citation type="journal article" date="2025" name="Foods">
        <title>Unveiling the Microbial Signatures of Arabica Coffee Cherries: Insights into Ripeness Specific Diversity, Functional Traits, and Implications for Quality and Safety.</title>
        <authorList>
            <consortium name="RefSeq"/>
            <person name="Tenea G.N."/>
            <person name="Cifuentes V."/>
            <person name="Reyes P."/>
            <person name="Cevallos-Vallejos M."/>
        </authorList>
    </citation>
    <scope>NUCLEOTIDE SEQUENCE [LARGE SCALE GENOMIC DNA]</scope>
</reference>
<evidence type="ECO:0000256" key="2">
    <source>
        <dbReference type="ARBA" id="ARBA00004271"/>
    </source>
</evidence>
<dbReference type="Pfam" id="PF07732">
    <property type="entry name" value="Cu-oxidase_3"/>
    <property type="match status" value="1"/>
</dbReference>